<dbReference type="OrthoDB" id="9814997at2"/>
<name>A0A1M6TCH9_9BACL</name>
<comment type="function">
    <text evidence="2">NDH-1 shuttles electrons from NADH, via FMN and iron-sulfur (Fe-S) centers, to quinones in the respiratory chain. Couples the redox reaction to proton translocation (for every two electrons transferred, four hydrogen ions are translocated across the cytoplasmic membrane), and thus conserves the redox energy in a proton gradient.</text>
</comment>
<feature type="transmembrane region" description="Helical" evidence="2">
    <location>
        <begin position="145"/>
        <end position="167"/>
    </location>
</feature>
<comment type="subcellular location">
    <subcellularLocation>
        <location evidence="2">Cell membrane</location>
        <topology evidence="2">Multi-pass membrane protein</topology>
    </subcellularLocation>
</comment>
<evidence type="ECO:0000256" key="2">
    <source>
        <dbReference type="RuleBase" id="RU004429"/>
    </source>
</evidence>
<evidence type="ECO:0000313" key="4">
    <source>
        <dbReference type="Proteomes" id="UP000184016"/>
    </source>
</evidence>
<proteinExistence type="inferred from homology"/>
<evidence type="ECO:0000313" key="3">
    <source>
        <dbReference type="EMBL" id="SHK54705.1"/>
    </source>
</evidence>
<dbReference type="STRING" id="1830138.SAMN05443507_11633"/>
<dbReference type="AlphaFoldDB" id="A0A1M6TCH9"/>
<keyword evidence="2" id="KW-0812">Transmembrane</keyword>
<keyword evidence="2" id="KW-0472">Membrane</keyword>
<sequence>MVHFFSHGDSLAFYVLALIILLSAMLFLQFRKVIYMALAMGAIFVGCAALFLLLGAVFVGIAQVMIYAGAITILMMFAIMLTNHEATESVSAFGIRKGLAALGAFLLAVILLFTIRATHWRQSLVVNTDTQHNVDKIGFMLFRQYTIPFELVSLLLLAALVGAVWIARQTKEEKQD</sequence>
<feature type="transmembrane region" description="Helical" evidence="2">
    <location>
        <begin position="64"/>
        <end position="82"/>
    </location>
</feature>
<organism evidence="3 4">
    <name type="scientific">Alicyclobacillus tolerans</name>
    <dbReference type="NCBI Taxonomy" id="90970"/>
    <lineage>
        <taxon>Bacteria</taxon>
        <taxon>Bacillati</taxon>
        <taxon>Bacillota</taxon>
        <taxon>Bacilli</taxon>
        <taxon>Bacillales</taxon>
        <taxon>Alicyclobacillaceae</taxon>
        <taxon>Alicyclobacillus</taxon>
    </lineage>
</organism>
<evidence type="ECO:0000256" key="1">
    <source>
        <dbReference type="ARBA" id="ARBA00005698"/>
    </source>
</evidence>
<dbReference type="InterPro" id="IPR001457">
    <property type="entry name" value="NADH_UbQ/plastoQ_OxRdtase_su6"/>
</dbReference>
<dbReference type="NCBIfam" id="NF005168">
    <property type="entry name" value="PRK06638.2-3"/>
    <property type="match status" value="1"/>
</dbReference>
<feature type="transmembrane region" description="Helical" evidence="2">
    <location>
        <begin position="37"/>
        <end position="58"/>
    </location>
</feature>
<keyword evidence="2" id="KW-1133">Transmembrane helix</keyword>
<dbReference type="PANTHER" id="PTHR33269:SF17">
    <property type="entry name" value="NADH-UBIQUINONE OXIDOREDUCTASE CHAIN 6"/>
    <property type="match status" value="1"/>
</dbReference>
<reference evidence="4" key="1">
    <citation type="submission" date="2016-11" db="EMBL/GenBank/DDBJ databases">
        <authorList>
            <person name="Varghese N."/>
            <person name="Submissions S."/>
        </authorList>
    </citation>
    <scope>NUCLEOTIDE SEQUENCE [LARGE SCALE GENOMIC DNA]</scope>
    <source>
        <strain evidence="4">USBA-503</strain>
    </source>
</reference>
<dbReference type="Gene3D" id="1.20.120.1200">
    <property type="entry name" value="NADH-ubiquinone/plastoquinone oxidoreductase chain 6, subunit NuoJ"/>
    <property type="match status" value="1"/>
</dbReference>
<protein>
    <recommendedName>
        <fullName evidence="2">NADH-quinone oxidoreductase subunit J</fullName>
        <ecNumber evidence="2">7.1.1.-</ecNumber>
    </recommendedName>
</protein>
<dbReference type="PANTHER" id="PTHR33269">
    <property type="entry name" value="NADH-UBIQUINONE OXIDOREDUCTASE CHAIN 6"/>
    <property type="match status" value="1"/>
</dbReference>
<dbReference type="RefSeq" id="WP_072874446.1">
    <property type="nucleotide sequence ID" value="NZ_FRAF01000016.1"/>
</dbReference>
<comment type="catalytic activity">
    <reaction evidence="2">
        <text>a quinone + NADH + 5 H(+)(in) = a quinol + NAD(+) + 4 H(+)(out)</text>
        <dbReference type="Rhea" id="RHEA:57888"/>
        <dbReference type="ChEBI" id="CHEBI:15378"/>
        <dbReference type="ChEBI" id="CHEBI:24646"/>
        <dbReference type="ChEBI" id="CHEBI:57540"/>
        <dbReference type="ChEBI" id="CHEBI:57945"/>
        <dbReference type="ChEBI" id="CHEBI:132124"/>
    </reaction>
</comment>
<keyword evidence="4" id="KW-1185">Reference proteome</keyword>
<dbReference type="EMBL" id="FRAF01000016">
    <property type="protein sequence ID" value="SHK54705.1"/>
    <property type="molecule type" value="Genomic_DNA"/>
</dbReference>
<dbReference type="InterPro" id="IPR042106">
    <property type="entry name" value="Nuo/plastoQ_OxRdtase_6_NuoJ"/>
</dbReference>
<keyword evidence="2" id="KW-0874">Quinone</keyword>
<feature type="transmembrane region" description="Helical" evidence="2">
    <location>
        <begin position="94"/>
        <end position="115"/>
    </location>
</feature>
<comment type="similarity">
    <text evidence="1 2">Belongs to the complex I subunit 6 family.</text>
</comment>
<accession>A0A1M6TCH9</accession>
<dbReference type="Pfam" id="PF00499">
    <property type="entry name" value="Oxidored_q3"/>
    <property type="match status" value="1"/>
</dbReference>
<dbReference type="GO" id="GO:0005886">
    <property type="term" value="C:plasma membrane"/>
    <property type="evidence" value="ECO:0007669"/>
    <property type="project" value="UniProtKB-SubCell"/>
</dbReference>
<keyword evidence="2" id="KW-1003">Cell membrane</keyword>
<dbReference type="GO" id="GO:0008137">
    <property type="term" value="F:NADH dehydrogenase (ubiquinone) activity"/>
    <property type="evidence" value="ECO:0007669"/>
    <property type="project" value="UniProtKB-UniRule"/>
</dbReference>
<keyword evidence="2" id="KW-0520">NAD</keyword>
<dbReference type="EC" id="7.1.1.-" evidence="2"/>
<dbReference type="GO" id="GO:0048038">
    <property type="term" value="F:quinone binding"/>
    <property type="evidence" value="ECO:0007669"/>
    <property type="project" value="UniProtKB-UniRule"/>
</dbReference>
<feature type="transmembrane region" description="Helical" evidence="2">
    <location>
        <begin position="12"/>
        <end position="30"/>
    </location>
</feature>
<dbReference type="Proteomes" id="UP000184016">
    <property type="component" value="Unassembled WGS sequence"/>
</dbReference>
<gene>
    <name evidence="3" type="ORF">SAMN05443507_11633</name>
</gene>